<proteinExistence type="predicted"/>
<dbReference type="Gene3D" id="3.30.565.10">
    <property type="entry name" value="Histidine kinase-like ATPase, C-terminal domain"/>
    <property type="match status" value="1"/>
</dbReference>
<keyword evidence="3" id="KW-1185">Reference proteome</keyword>
<sequence>LGLAIARSIVAAHGGRIALSTAPGKGAAFSIALPRN</sequence>
<dbReference type="InterPro" id="IPR003594">
    <property type="entry name" value="HATPase_dom"/>
</dbReference>
<dbReference type="SUPFAM" id="SSF55874">
    <property type="entry name" value="ATPase domain of HSP90 chaperone/DNA topoisomerase II/histidine kinase"/>
    <property type="match status" value="1"/>
</dbReference>
<keyword evidence="2" id="KW-0808">Transferase</keyword>
<accession>A0A2W2F497</accession>
<feature type="domain" description="Histidine kinase/HSP90-like ATPase" evidence="1">
    <location>
        <begin position="1"/>
        <end position="35"/>
    </location>
</feature>
<evidence type="ECO:0000313" key="3">
    <source>
        <dbReference type="Proteomes" id="UP000248544"/>
    </source>
</evidence>
<feature type="non-terminal residue" evidence="2">
    <location>
        <position position="1"/>
    </location>
</feature>
<protein>
    <submittedName>
        <fullName evidence="2">Two-component sensor histidine kinase</fullName>
    </submittedName>
</protein>
<reference evidence="2 3" key="1">
    <citation type="submission" date="2018-01" db="EMBL/GenBank/DDBJ databases">
        <title>Draft genome sequence of Sphaerisporangium sp. 7K107.</title>
        <authorList>
            <person name="Sahin N."/>
            <person name="Saygin H."/>
            <person name="Ay H."/>
        </authorList>
    </citation>
    <scope>NUCLEOTIDE SEQUENCE [LARGE SCALE GENOMIC DNA]</scope>
    <source>
        <strain evidence="2 3">7K107</strain>
    </source>
</reference>
<dbReference type="Pfam" id="PF02518">
    <property type="entry name" value="HATPase_c"/>
    <property type="match status" value="1"/>
</dbReference>
<comment type="caution">
    <text evidence="2">The sequence shown here is derived from an EMBL/GenBank/DDBJ whole genome shotgun (WGS) entry which is preliminary data.</text>
</comment>
<dbReference type="EMBL" id="POUA01000537">
    <property type="protein sequence ID" value="PZG23085.1"/>
    <property type="molecule type" value="Genomic_DNA"/>
</dbReference>
<dbReference type="InterPro" id="IPR036890">
    <property type="entry name" value="HATPase_C_sf"/>
</dbReference>
<dbReference type="GO" id="GO:0016301">
    <property type="term" value="F:kinase activity"/>
    <property type="evidence" value="ECO:0007669"/>
    <property type="project" value="UniProtKB-KW"/>
</dbReference>
<keyword evidence="2" id="KW-0418">Kinase</keyword>
<evidence type="ECO:0000313" key="2">
    <source>
        <dbReference type="EMBL" id="PZG23085.1"/>
    </source>
</evidence>
<dbReference type="Proteomes" id="UP000248544">
    <property type="component" value="Unassembled WGS sequence"/>
</dbReference>
<dbReference type="AlphaFoldDB" id="A0A2W2F497"/>
<name>A0A2W2F497_9ACTN</name>
<organism evidence="2 3">
    <name type="scientific">Spongiactinospora gelatinilytica</name>
    <dbReference type="NCBI Taxonomy" id="2666298"/>
    <lineage>
        <taxon>Bacteria</taxon>
        <taxon>Bacillati</taxon>
        <taxon>Actinomycetota</taxon>
        <taxon>Actinomycetes</taxon>
        <taxon>Streptosporangiales</taxon>
        <taxon>Streptosporangiaceae</taxon>
        <taxon>Spongiactinospora</taxon>
    </lineage>
</organism>
<evidence type="ECO:0000259" key="1">
    <source>
        <dbReference type="Pfam" id="PF02518"/>
    </source>
</evidence>
<gene>
    <name evidence="2" type="ORF">C1I98_36425</name>
</gene>